<protein>
    <submittedName>
        <fullName evidence="2">Uncharacterized protein</fullName>
    </submittedName>
</protein>
<feature type="transmembrane region" description="Helical" evidence="1">
    <location>
        <begin position="9"/>
        <end position="31"/>
    </location>
</feature>
<evidence type="ECO:0000256" key="1">
    <source>
        <dbReference type="SAM" id="Phobius"/>
    </source>
</evidence>
<sequence length="104" mass="11370">MNLNKMSPVLVGFLQSVGVAIYCALVSLFFWSMGNNLDEPPQILGMATMLFLLVFSVAVCGTLVFGYPSYLMIGQNIKRALHILAYTLLFSILILGIVLLAIVL</sequence>
<feature type="transmembrane region" description="Helical" evidence="1">
    <location>
        <begin position="43"/>
        <end position="71"/>
    </location>
</feature>
<keyword evidence="1" id="KW-0472">Membrane</keyword>
<evidence type="ECO:0000313" key="3">
    <source>
        <dbReference type="Proteomes" id="UP000177626"/>
    </source>
</evidence>
<gene>
    <name evidence="2" type="ORF">A2406_02885</name>
</gene>
<evidence type="ECO:0000313" key="2">
    <source>
        <dbReference type="EMBL" id="OGY94335.1"/>
    </source>
</evidence>
<keyword evidence="1" id="KW-0812">Transmembrane</keyword>
<name>A0A1G2BYT1_9BACT</name>
<dbReference type="AlphaFoldDB" id="A0A1G2BYT1"/>
<dbReference type="EMBL" id="MHKQ01000009">
    <property type="protein sequence ID" value="OGY94335.1"/>
    <property type="molecule type" value="Genomic_DNA"/>
</dbReference>
<comment type="caution">
    <text evidence="2">The sequence shown here is derived from an EMBL/GenBank/DDBJ whole genome shotgun (WGS) entry which is preliminary data.</text>
</comment>
<keyword evidence="1" id="KW-1133">Transmembrane helix</keyword>
<proteinExistence type="predicted"/>
<organism evidence="2 3">
    <name type="scientific">Candidatus Komeilibacteria bacterium RIFOXYC1_FULL_37_11</name>
    <dbReference type="NCBI Taxonomy" id="1798555"/>
    <lineage>
        <taxon>Bacteria</taxon>
        <taxon>Candidatus Komeiliibacteriota</taxon>
    </lineage>
</organism>
<reference evidence="2 3" key="1">
    <citation type="journal article" date="2016" name="Nat. Commun.">
        <title>Thousands of microbial genomes shed light on interconnected biogeochemical processes in an aquifer system.</title>
        <authorList>
            <person name="Anantharaman K."/>
            <person name="Brown C.T."/>
            <person name="Hug L.A."/>
            <person name="Sharon I."/>
            <person name="Castelle C.J."/>
            <person name="Probst A.J."/>
            <person name="Thomas B.C."/>
            <person name="Singh A."/>
            <person name="Wilkins M.J."/>
            <person name="Karaoz U."/>
            <person name="Brodie E.L."/>
            <person name="Williams K.H."/>
            <person name="Hubbard S.S."/>
            <person name="Banfield J.F."/>
        </authorList>
    </citation>
    <scope>NUCLEOTIDE SEQUENCE [LARGE SCALE GENOMIC DNA]</scope>
</reference>
<dbReference type="Proteomes" id="UP000177626">
    <property type="component" value="Unassembled WGS sequence"/>
</dbReference>
<accession>A0A1G2BYT1</accession>
<feature type="transmembrane region" description="Helical" evidence="1">
    <location>
        <begin position="83"/>
        <end position="103"/>
    </location>
</feature>